<dbReference type="SMART" id="SM00148">
    <property type="entry name" value="PLCXc"/>
    <property type="match status" value="1"/>
</dbReference>
<sequence length="184" mass="21004">MYRQCLLRGCRCVEIDCWDGPNMEIIVTHGYAMCTSVNFKDVIVAIKESAFVHSPLPVIISIENHCGLKNQIKMAQYFKEVFGDLLLAEQLSEFPIQEGVEFPSPQDLKMKIILKGKIGSEEKSLKKTLSTTTSIDQLENIIPTEKIQRVRHKISREPIVTSFGELENDEKIKELVETMDKVKF</sequence>
<proteinExistence type="predicted"/>
<keyword evidence="2" id="KW-0378">Hydrolase</keyword>
<dbReference type="PANTHER" id="PTHR10336">
    <property type="entry name" value="PHOSPHOINOSITIDE-SPECIFIC PHOSPHOLIPASE C FAMILY PROTEIN"/>
    <property type="match status" value="1"/>
</dbReference>
<dbReference type="SUPFAM" id="SSF51695">
    <property type="entry name" value="PLC-like phosphodiesterases"/>
    <property type="match status" value="1"/>
</dbReference>
<keyword evidence="3" id="KW-0442">Lipid degradation</keyword>
<dbReference type="InterPro" id="IPR000909">
    <property type="entry name" value="PLipase_C_PInositol-sp_X_dom"/>
</dbReference>
<protein>
    <recommendedName>
        <fullName evidence="1">phosphoinositide phospholipase C</fullName>
        <ecNumber evidence="1">3.1.4.11</ecNumber>
    </recommendedName>
</protein>
<reference evidence="6" key="1">
    <citation type="submission" date="2018-11" db="EMBL/GenBank/DDBJ databases">
        <title>Henneguya salminicola genome and transcriptome.</title>
        <authorList>
            <person name="Yahalomi D."/>
            <person name="Atkinson S.D."/>
            <person name="Neuhof M."/>
            <person name="Chang E.S."/>
            <person name="Philippe H."/>
            <person name="Cartwright P."/>
            <person name="Bartholomew J.L."/>
            <person name="Huchon D."/>
        </authorList>
    </citation>
    <scope>NUCLEOTIDE SEQUENCE</scope>
    <source>
        <strain evidence="6">Hz1</strain>
        <tissue evidence="6">Whole</tissue>
    </source>
</reference>
<name>A0A6G3MDT2_HENSL</name>
<dbReference type="CDD" id="cd08558">
    <property type="entry name" value="PI-PLCc_eukaryota"/>
    <property type="match status" value="1"/>
</dbReference>
<evidence type="ECO:0000256" key="3">
    <source>
        <dbReference type="ARBA" id="ARBA00022963"/>
    </source>
</evidence>
<evidence type="ECO:0000256" key="1">
    <source>
        <dbReference type="ARBA" id="ARBA00012368"/>
    </source>
</evidence>
<dbReference type="GO" id="GO:0004435">
    <property type="term" value="F:phosphatidylinositol-4,5-bisphosphate phospholipase C activity"/>
    <property type="evidence" value="ECO:0007669"/>
    <property type="project" value="UniProtKB-EC"/>
</dbReference>
<dbReference type="InterPro" id="IPR017946">
    <property type="entry name" value="PLC-like_Pdiesterase_TIM-brl"/>
</dbReference>
<dbReference type="GO" id="GO:0048015">
    <property type="term" value="P:phosphatidylinositol-mediated signaling"/>
    <property type="evidence" value="ECO:0007669"/>
    <property type="project" value="TreeGrafter"/>
</dbReference>
<dbReference type="EMBL" id="GHBP01000079">
    <property type="protein sequence ID" value="NDJ92121.1"/>
    <property type="molecule type" value="Transcribed_RNA"/>
</dbReference>
<dbReference type="EC" id="3.1.4.11" evidence="1"/>
<organism evidence="6">
    <name type="scientific">Henneguya salminicola</name>
    <name type="common">Myxosporean</name>
    <dbReference type="NCBI Taxonomy" id="69463"/>
    <lineage>
        <taxon>Eukaryota</taxon>
        <taxon>Metazoa</taxon>
        <taxon>Cnidaria</taxon>
        <taxon>Myxozoa</taxon>
        <taxon>Myxosporea</taxon>
        <taxon>Bivalvulida</taxon>
        <taxon>Platysporina</taxon>
        <taxon>Myxobolidae</taxon>
        <taxon>Henneguya</taxon>
    </lineage>
</organism>
<dbReference type="AlphaFoldDB" id="A0A6G3MDT2"/>
<dbReference type="GO" id="GO:0046488">
    <property type="term" value="P:phosphatidylinositol metabolic process"/>
    <property type="evidence" value="ECO:0007669"/>
    <property type="project" value="TreeGrafter"/>
</dbReference>
<evidence type="ECO:0000313" key="6">
    <source>
        <dbReference type="EMBL" id="NDJ92121.1"/>
    </source>
</evidence>
<dbReference type="Gene3D" id="3.20.20.190">
    <property type="entry name" value="Phosphatidylinositol (PI) phosphodiesterase"/>
    <property type="match status" value="1"/>
</dbReference>
<dbReference type="InterPro" id="IPR001192">
    <property type="entry name" value="PI-PLC_fam"/>
</dbReference>
<evidence type="ECO:0000256" key="4">
    <source>
        <dbReference type="ARBA" id="ARBA00023098"/>
    </source>
</evidence>
<dbReference type="PANTHER" id="PTHR10336:SF36">
    <property type="entry name" value="1-PHOSPHATIDYLINOSITOL 4,5-BISPHOSPHATE PHOSPHODIESTERASE BETA-4"/>
    <property type="match status" value="1"/>
</dbReference>
<evidence type="ECO:0000256" key="2">
    <source>
        <dbReference type="ARBA" id="ARBA00022801"/>
    </source>
</evidence>
<dbReference type="GO" id="GO:0016042">
    <property type="term" value="P:lipid catabolic process"/>
    <property type="evidence" value="ECO:0007669"/>
    <property type="project" value="UniProtKB-KW"/>
</dbReference>
<dbReference type="GO" id="GO:0051209">
    <property type="term" value="P:release of sequestered calcium ion into cytosol"/>
    <property type="evidence" value="ECO:0007669"/>
    <property type="project" value="TreeGrafter"/>
</dbReference>
<dbReference type="PROSITE" id="PS50007">
    <property type="entry name" value="PIPLC_X_DOMAIN"/>
    <property type="match status" value="1"/>
</dbReference>
<dbReference type="Pfam" id="PF00388">
    <property type="entry name" value="PI-PLC-X"/>
    <property type="match status" value="1"/>
</dbReference>
<accession>A0A6G3MDT2</accession>
<feature type="domain" description="Phosphatidylinositol-specific phospholipase C X" evidence="5">
    <location>
        <begin position="1"/>
        <end position="117"/>
    </location>
</feature>
<keyword evidence="4" id="KW-0443">Lipid metabolism</keyword>
<evidence type="ECO:0000259" key="5">
    <source>
        <dbReference type="SMART" id="SM00148"/>
    </source>
</evidence>